<evidence type="ECO:0000256" key="2">
    <source>
        <dbReference type="ARBA" id="ARBA00023054"/>
    </source>
</evidence>
<evidence type="ECO:0008006" key="7">
    <source>
        <dbReference type="Google" id="ProtNLM"/>
    </source>
</evidence>
<feature type="compositionally biased region" description="Basic and acidic residues" evidence="4">
    <location>
        <begin position="804"/>
        <end position="832"/>
    </location>
</feature>
<dbReference type="AlphaFoldDB" id="A0AA35ZGR6"/>
<feature type="coiled-coil region" evidence="3">
    <location>
        <begin position="640"/>
        <end position="695"/>
    </location>
</feature>
<organism evidence="5 6">
    <name type="scientific">Lactuca saligna</name>
    <name type="common">Willowleaf lettuce</name>
    <dbReference type="NCBI Taxonomy" id="75948"/>
    <lineage>
        <taxon>Eukaryota</taxon>
        <taxon>Viridiplantae</taxon>
        <taxon>Streptophyta</taxon>
        <taxon>Embryophyta</taxon>
        <taxon>Tracheophyta</taxon>
        <taxon>Spermatophyta</taxon>
        <taxon>Magnoliopsida</taxon>
        <taxon>eudicotyledons</taxon>
        <taxon>Gunneridae</taxon>
        <taxon>Pentapetalae</taxon>
        <taxon>asterids</taxon>
        <taxon>campanulids</taxon>
        <taxon>Asterales</taxon>
        <taxon>Asteraceae</taxon>
        <taxon>Cichorioideae</taxon>
        <taxon>Cichorieae</taxon>
        <taxon>Lactucinae</taxon>
        <taxon>Lactuca</taxon>
    </lineage>
</organism>
<feature type="compositionally biased region" description="Polar residues" evidence="4">
    <location>
        <begin position="114"/>
        <end position="129"/>
    </location>
</feature>
<evidence type="ECO:0000256" key="4">
    <source>
        <dbReference type="SAM" id="MobiDB-lite"/>
    </source>
</evidence>
<accession>A0AA35ZGR6</accession>
<gene>
    <name evidence="5" type="ORF">LSALG_LOCUS30971</name>
</gene>
<dbReference type="GO" id="GO:0005829">
    <property type="term" value="C:cytosol"/>
    <property type="evidence" value="ECO:0007669"/>
    <property type="project" value="TreeGrafter"/>
</dbReference>
<keyword evidence="2 3" id="KW-0175">Coiled coil</keyword>
<evidence type="ECO:0000313" key="5">
    <source>
        <dbReference type="EMBL" id="CAI9291859.1"/>
    </source>
</evidence>
<dbReference type="GO" id="GO:0009903">
    <property type="term" value="P:chloroplast avoidance movement"/>
    <property type="evidence" value="ECO:0007669"/>
    <property type="project" value="TreeGrafter"/>
</dbReference>
<proteinExistence type="inferred from homology"/>
<dbReference type="EMBL" id="OX465082">
    <property type="protein sequence ID" value="CAI9291859.1"/>
    <property type="molecule type" value="Genomic_DNA"/>
</dbReference>
<dbReference type="Pfam" id="PF05701">
    <property type="entry name" value="WEMBL"/>
    <property type="match status" value="1"/>
</dbReference>
<dbReference type="InterPro" id="IPR008545">
    <property type="entry name" value="Web"/>
</dbReference>
<feature type="coiled-coil region" evidence="3">
    <location>
        <begin position="295"/>
        <end position="359"/>
    </location>
</feature>
<feature type="compositionally biased region" description="Basic residues" evidence="4">
    <location>
        <begin position="847"/>
        <end position="856"/>
    </location>
</feature>
<evidence type="ECO:0000256" key="3">
    <source>
        <dbReference type="SAM" id="Coils"/>
    </source>
</evidence>
<feature type="region of interest" description="Disordered" evidence="4">
    <location>
        <begin position="96"/>
        <end position="152"/>
    </location>
</feature>
<dbReference type="Proteomes" id="UP001177003">
    <property type="component" value="Chromosome 6"/>
</dbReference>
<feature type="region of interest" description="Disordered" evidence="4">
    <location>
        <begin position="804"/>
        <end position="887"/>
    </location>
</feature>
<feature type="coiled-coil region" evidence="3">
    <location>
        <begin position="384"/>
        <end position="418"/>
    </location>
</feature>
<feature type="coiled-coil region" evidence="3">
    <location>
        <begin position="472"/>
        <end position="597"/>
    </location>
</feature>
<feature type="compositionally biased region" description="Polar residues" evidence="4">
    <location>
        <begin position="181"/>
        <end position="197"/>
    </location>
</feature>
<dbReference type="GO" id="GO:0009904">
    <property type="term" value="P:chloroplast accumulation movement"/>
    <property type="evidence" value="ECO:0007669"/>
    <property type="project" value="TreeGrafter"/>
</dbReference>
<protein>
    <recommendedName>
        <fullName evidence="7">WEB family protein</fullName>
    </recommendedName>
</protein>
<feature type="region of interest" description="Disordered" evidence="4">
    <location>
        <begin position="172"/>
        <end position="224"/>
    </location>
</feature>
<dbReference type="PANTHER" id="PTHR32054">
    <property type="entry name" value="HEAVY CHAIN, PUTATIVE, EXPRESSED-RELATED-RELATED"/>
    <property type="match status" value="1"/>
</dbReference>
<name>A0AA35ZGR6_LACSI</name>
<evidence type="ECO:0000313" key="6">
    <source>
        <dbReference type="Proteomes" id="UP001177003"/>
    </source>
</evidence>
<sequence length="887" mass="99151">MHKETSSFFSTNAPFRSCCGEIVISEALIAGLLELIKLLFSISGDIFIKPLDLILGFPGRCNYLIISYDPLNSLAKGCNEYSMIMDEVKALEENLTTNGELESETEVGKEDTENGSNAEKNFGNSSSEQDTSKGSEIEEDASTDPKPLDDRLTSSQETLIQPDDHVQEEIPSSLPLETSEPEANNPTRNPESPSGKTNGEICNHDQRAFNGISPLEKTGSEKPLRKSYSNVDTIAQLEKADSGKKLQKTYSNAIIDTTAPFESVKAAVSMFGGIIDWKAHKLQTAEKRKYIIQELKKAREEIPLFKKKSEKAEESKLHVLKELDDTKRLVEELKLNLERAQTEERQAKQDAELAKLRVEEMEQGIADDSSVAAKIQREVAHARHEAAVSEVKTVKKELEDLQKDYELLISERDVAIKDAKEAVSNSKEIEKQVEGLTIKLMTTKEALESAHAARMEAEEYRTGIGMAREEDTLNWEKELKESESELEKVDRQIVSVEDLKSKLETASVLLHDLKSELAAYMGENHEKEMENNESLNNNSNTRKQMQDAIDVEKINLEEVNKSIELATNEVKSLKQAANSLKSELEKEKSTLIAIKRRQGMASVTVASLECDLNRTISEISLIQKKEKLAREKAIELPKQLQKAAEEADHAKSLARSAHEELQKAKEMADQAKAGAETMRSRLIAAQKEIEAARASERLAVGAITALNETESARKSEGESGVTISLEDYYELTRKAQEAETEANSRVSEAMSKIDLAKESEVKTVNNLEKVNSDIVLKRKQLSIAKEKAEKAKEGKLAVEQELRTWRSESEQRRKAKENGRQKGLVRGKEGKSSESNNNVTGSSREGKARKKKKKSFFPRFLMFFSKKKGHSNKNNNNNTNNNNSNNT</sequence>
<evidence type="ECO:0000256" key="1">
    <source>
        <dbReference type="ARBA" id="ARBA00005485"/>
    </source>
</evidence>
<comment type="similarity">
    <text evidence="1">Belongs to the WEB family.</text>
</comment>
<dbReference type="PANTHER" id="PTHR32054:SF96">
    <property type="entry name" value="WEB FAMILY PROTEIN"/>
    <property type="match status" value="1"/>
</dbReference>
<reference evidence="5" key="1">
    <citation type="submission" date="2023-04" db="EMBL/GenBank/DDBJ databases">
        <authorList>
            <person name="Vijverberg K."/>
            <person name="Xiong W."/>
            <person name="Schranz E."/>
        </authorList>
    </citation>
    <scope>NUCLEOTIDE SEQUENCE</scope>
</reference>
<keyword evidence="6" id="KW-1185">Reference proteome</keyword>
<feature type="compositionally biased region" description="Low complexity" evidence="4">
    <location>
        <begin position="872"/>
        <end position="887"/>
    </location>
</feature>